<comment type="caution">
    <text evidence="2">The sequence shown here is derived from an EMBL/GenBank/DDBJ whole genome shotgun (WGS) entry which is preliminary data.</text>
</comment>
<protein>
    <submittedName>
        <fullName evidence="2">Uncharacterized protein</fullName>
    </submittedName>
</protein>
<evidence type="ECO:0000313" key="3">
    <source>
        <dbReference type="Proteomes" id="UP000253208"/>
    </source>
</evidence>
<name>A0A367FYJ7_9FIRM</name>
<evidence type="ECO:0000256" key="1">
    <source>
        <dbReference type="SAM" id="SignalP"/>
    </source>
</evidence>
<dbReference type="Gene3D" id="2.60.40.1080">
    <property type="match status" value="1"/>
</dbReference>
<feature type="chain" id="PRO_5039252498" evidence="1">
    <location>
        <begin position="24"/>
        <end position="219"/>
    </location>
</feature>
<dbReference type="AlphaFoldDB" id="A0A367FYJ7"/>
<dbReference type="EMBL" id="PSQG01000018">
    <property type="protein sequence ID" value="RCH42804.1"/>
    <property type="molecule type" value="Genomic_DNA"/>
</dbReference>
<reference evidence="2 3" key="1">
    <citation type="submission" date="2018-02" db="EMBL/GenBank/DDBJ databases">
        <title>Complete genome sequencing of Faecalibacterium prausnitzii strains isolated from the human gut.</title>
        <authorList>
            <person name="Fitzgerald B.C."/>
            <person name="Shkoporov A.N."/>
            <person name="Ross P.R."/>
            <person name="Hill C."/>
        </authorList>
    </citation>
    <scope>NUCLEOTIDE SEQUENCE [LARGE SCALE GENOMIC DNA]</scope>
    <source>
        <strain evidence="2 3">APC942/31-1</strain>
    </source>
</reference>
<dbReference type="Proteomes" id="UP000253208">
    <property type="component" value="Unassembled WGS sequence"/>
</dbReference>
<gene>
    <name evidence="2" type="ORF">C4886_12450</name>
</gene>
<feature type="signal peptide" evidence="1">
    <location>
        <begin position="1"/>
        <end position="23"/>
    </location>
</feature>
<evidence type="ECO:0000313" key="2">
    <source>
        <dbReference type="EMBL" id="RCH42804.1"/>
    </source>
</evidence>
<organism evidence="2 3">
    <name type="scientific">Blautia obeum</name>
    <dbReference type="NCBI Taxonomy" id="40520"/>
    <lineage>
        <taxon>Bacteria</taxon>
        <taxon>Bacillati</taxon>
        <taxon>Bacillota</taxon>
        <taxon>Clostridia</taxon>
        <taxon>Lachnospirales</taxon>
        <taxon>Lachnospiraceae</taxon>
        <taxon>Blautia</taxon>
    </lineage>
</organism>
<keyword evidence="1" id="KW-0732">Signal</keyword>
<proteinExistence type="predicted"/>
<accession>A0A367FYJ7</accession>
<dbReference type="RefSeq" id="WP_114002472.1">
    <property type="nucleotide sequence ID" value="NZ_PSQG01000018.1"/>
</dbReference>
<sequence length="219" mass="24458">MKKAVKRLLVLFLALTFIVTDLAVAPVTAQAAGTLKFTKSVALMKGEEIGYVIINSVSSDKVLGLKSSNTSVVSVKKMPFLDDYTLTLKAKKTGTSIISFKVKRKNGKTYSFKSKVTVHNYSNPLNVCKFGRKDYKKSFDKKTMVPVAKGYSRKAKVCITAKKGYKIVAIYYSEHGTGRQRKIKNGSTVILDGEHYLQILYKNTSKNYVSSVYLDGYWM</sequence>